<keyword evidence="1" id="KW-0175">Coiled coil</keyword>
<feature type="region of interest" description="Disordered" evidence="2">
    <location>
        <begin position="42"/>
        <end position="73"/>
    </location>
</feature>
<protein>
    <submittedName>
        <fullName evidence="3">Uncharacterized protein</fullName>
    </submittedName>
</protein>
<dbReference type="AlphaFoldDB" id="A0A644ZMF9"/>
<feature type="coiled-coil region" evidence="1">
    <location>
        <begin position="1"/>
        <end position="28"/>
    </location>
</feature>
<evidence type="ECO:0000313" key="3">
    <source>
        <dbReference type="EMBL" id="MPM41001.1"/>
    </source>
</evidence>
<reference evidence="3" key="1">
    <citation type="submission" date="2019-08" db="EMBL/GenBank/DDBJ databases">
        <authorList>
            <person name="Kucharzyk K."/>
            <person name="Murdoch R.W."/>
            <person name="Higgins S."/>
            <person name="Loffler F."/>
        </authorList>
    </citation>
    <scope>NUCLEOTIDE SEQUENCE</scope>
</reference>
<accession>A0A644ZMF9</accession>
<evidence type="ECO:0000256" key="2">
    <source>
        <dbReference type="SAM" id="MobiDB-lite"/>
    </source>
</evidence>
<feature type="compositionally biased region" description="Basic and acidic residues" evidence="2">
    <location>
        <begin position="42"/>
        <end position="52"/>
    </location>
</feature>
<evidence type="ECO:0000256" key="1">
    <source>
        <dbReference type="SAM" id="Coils"/>
    </source>
</evidence>
<dbReference type="EMBL" id="VSSQ01009210">
    <property type="protein sequence ID" value="MPM41001.1"/>
    <property type="molecule type" value="Genomic_DNA"/>
</dbReference>
<comment type="caution">
    <text evidence="3">The sequence shown here is derived from an EMBL/GenBank/DDBJ whole genome shotgun (WGS) entry which is preliminary data.</text>
</comment>
<organism evidence="3">
    <name type="scientific">bioreactor metagenome</name>
    <dbReference type="NCBI Taxonomy" id="1076179"/>
    <lineage>
        <taxon>unclassified sequences</taxon>
        <taxon>metagenomes</taxon>
        <taxon>ecological metagenomes</taxon>
    </lineage>
</organism>
<gene>
    <name evidence="3" type="ORF">SDC9_87650</name>
</gene>
<proteinExistence type="predicted"/>
<name>A0A644ZMF9_9ZZZZ</name>
<sequence>MATSSQELTEAKAEIARLQKKTEMLLTRTVELQDELLNVHKAEKAEREKKVEQPSAEESVGRAAHTGHTAARS</sequence>